<proteinExistence type="predicted"/>
<comment type="caution">
    <text evidence="1">The sequence shown here is derived from an EMBL/GenBank/DDBJ whole genome shotgun (WGS) entry which is preliminary data.</text>
</comment>
<name>A0A0W0X5A2_9GAMM</name>
<gene>
    <name evidence="1" type="ORF">Loak_0879</name>
</gene>
<sequence length="105" mass="12666">MVLCRHCQSRYPVFQKYCAVKIITKVFAKFYEQYGYLLCWPLSDTAALYSTYDLDSLKKIKLFKEVRNEKKFKHFFVKQFLKQKPQLSKDCNQLLKRESTSDILY</sequence>
<reference evidence="1 2" key="1">
    <citation type="submission" date="2015-11" db="EMBL/GenBank/DDBJ databases">
        <title>Genomic analysis of 38 Legionella species identifies large and diverse effector repertoires.</title>
        <authorList>
            <person name="Burstein D."/>
            <person name="Amaro F."/>
            <person name="Zusman T."/>
            <person name="Lifshitz Z."/>
            <person name="Cohen O."/>
            <person name="Gilbert J.A."/>
            <person name="Pupko T."/>
            <person name="Shuman H.A."/>
            <person name="Segal G."/>
        </authorList>
    </citation>
    <scope>NUCLEOTIDE SEQUENCE [LARGE SCALE GENOMIC DNA]</scope>
    <source>
        <strain evidence="1 2">Oak Ridge-10</strain>
    </source>
</reference>
<dbReference type="EMBL" id="LNYP01000013">
    <property type="protein sequence ID" value="KTD39772.1"/>
    <property type="molecule type" value="Genomic_DNA"/>
</dbReference>
<dbReference type="PATRIC" id="fig|29423.5.peg.921"/>
<evidence type="ECO:0000313" key="2">
    <source>
        <dbReference type="Proteomes" id="UP000054858"/>
    </source>
</evidence>
<dbReference type="Proteomes" id="UP000054858">
    <property type="component" value="Unassembled WGS sequence"/>
</dbReference>
<protein>
    <submittedName>
        <fullName evidence="1">Uncharacterized protein</fullName>
    </submittedName>
</protein>
<dbReference type="AlphaFoldDB" id="A0A0W0X5A2"/>
<organism evidence="1 2">
    <name type="scientific">Legionella oakridgensis</name>
    <dbReference type="NCBI Taxonomy" id="29423"/>
    <lineage>
        <taxon>Bacteria</taxon>
        <taxon>Pseudomonadati</taxon>
        <taxon>Pseudomonadota</taxon>
        <taxon>Gammaproteobacteria</taxon>
        <taxon>Legionellales</taxon>
        <taxon>Legionellaceae</taxon>
        <taxon>Legionella</taxon>
    </lineage>
</organism>
<evidence type="ECO:0000313" key="1">
    <source>
        <dbReference type="EMBL" id="KTD39772.1"/>
    </source>
</evidence>
<accession>A0A0W0X5A2</accession>